<keyword evidence="2" id="KW-1185">Reference proteome</keyword>
<evidence type="ECO:0000313" key="2">
    <source>
        <dbReference type="Proteomes" id="UP001141806"/>
    </source>
</evidence>
<sequence>MPNTFWFGDDQYVMGNLDARVSIISQGEGMTAWPRVHAEATTAATIVVGPPTGHVLPSGIVADNALGAVVTGDVPTCVGGSVCRSGSRNNESVLADLMMVDSGGAGCRRLVLVSVALQRRSLVCMNTEGYAHVDHEATGKGLRESPVNAAPTNDCGGQVVFSVSRSKVSMALNLMEFAAKHALSHVGHWVLHD</sequence>
<evidence type="ECO:0000313" key="1">
    <source>
        <dbReference type="EMBL" id="KAJ4980498.1"/>
    </source>
</evidence>
<comment type="caution">
    <text evidence="1">The sequence shown here is derived from an EMBL/GenBank/DDBJ whole genome shotgun (WGS) entry which is preliminary data.</text>
</comment>
<name>A0A9Q0L0Z9_9MAGN</name>
<dbReference type="AlphaFoldDB" id="A0A9Q0L0Z9"/>
<dbReference type="Proteomes" id="UP001141806">
    <property type="component" value="Unassembled WGS sequence"/>
</dbReference>
<proteinExistence type="predicted"/>
<organism evidence="1 2">
    <name type="scientific">Protea cynaroides</name>
    <dbReference type="NCBI Taxonomy" id="273540"/>
    <lineage>
        <taxon>Eukaryota</taxon>
        <taxon>Viridiplantae</taxon>
        <taxon>Streptophyta</taxon>
        <taxon>Embryophyta</taxon>
        <taxon>Tracheophyta</taxon>
        <taxon>Spermatophyta</taxon>
        <taxon>Magnoliopsida</taxon>
        <taxon>Proteales</taxon>
        <taxon>Proteaceae</taxon>
        <taxon>Protea</taxon>
    </lineage>
</organism>
<dbReference type="EMBL" id="JAMYWD010000001">
    <property type="protein sequence ID" value="KAJ4980498.1"/>
    <property type="molecule type" value="Genomic_DNA"/>
</dbReference>
<gene>
    <name evidence="1" type="ORF">NE237_031335</name>
</gene>
<reference evidence="1" key="1">
    <citation type="journal article" date="2023" name="Plant J.">
        <title>The genome of the king protea, Protea cynaroides.</title>
        <authorList>
            <person name="Chang J."/>
            <person name="Duong T.A."/>
            <person name="Schoeman C."/>
            <person name="Ma X."/>
            <person name="Roodt D."/>
            <person name="Barker N."/>
            <person name="Li Z."/>
            <person name="Van de Peer Y."/>
            <person name="Mizrachi E."/>
        </authorList>
    </citation>
    <scope>NUCLEOTIDE SEQUENCE</scope>
    <source>
        <tissue evidence="1">Young leaves</tissue>
    </source>
</reference>
<protein>
    <submittedName>
        <fullName evidence="1">Uncharacterized protein</fullName>
    </submittedName>
</protein>
<accession>A0A9Q0L0Z9</accession>